<dbReference type="EMBL" id="BPRA01000012">
    <property type="protein sequence ID" value="GJE56358.1"/>
    <property type="molecule type" value="Genomic_DNA"/>
</dbReference>
<comment type="function">
    <text evidence="8">Toxic component of a toxin-antitoxin (TA) system. An RNase.</text>
</comment>
<keyword evidence="4 8" id="KW-0479">Metal-binding</keyword>
<evidence type="ECO:0000256" key="2">
    <source>
        <dbReference type="ARBA" id="ARBA00022649"/>
    </source>
</evidence>
<evidence type="ECO:0000256" key="5">
    <source>
        <dbReference type="ARBA" id="ARBA00022801"/>
    </source>
</evidence>
<comment type="caution">
    <text evidence="10">The sequence shown here is derived from an EMBL/GenBank/DDBJ whole genome shotgun (WGS) entry which is preliminary data.</text>
</comment>
<keyword evidence="6 8" id="KW-0460">Magnesium</keyword>
<evidence type="ECO:0000256" key="1">
    <source>
        <dbReference type="ARBA" id="ARBA00001946"/>
    </source>
</evidence>
<comment type="cofactor">
    <cofactor evidence="1 8">
        <name>Mg(2+)</name>
        <dbReference type="ChEBI" id="CHEBI:18420"/>
    </cofactor>
</comment>
<dbReference type="RefSeq" id="WP_147817607.1">
    <property type="nucleotide sequence ID" value="NZ_BPRA01000012.1"/>
</dbReference>
<dbReference type="InterPro" id="IPR029060">
    <property type="entry name" value="PIN-like_dom_sf"/>
</dbReference>
<evidence type="ECO:0000256" key="6">
    <source>
        <dbReference type="ARBA" id="ARBA00022842"/>
    </source>
</evidence>
<keyword evidence="5 8" id="KW-0378">Hydrolase</keyword>
<evidence type="ECO:0000256" key="7">
    <source>
        <dbReference type="ARBA" id="ARBA00038093"/>
    </source>
</evidence>
<evidence type="ECO:0000256" key="8">
    <source>
        <dbReference type="HAMAP-Rule" id="MF_00265"/>
    </source>
</evidence>
<dbReference type="PANTHER" id="PTHR33653:SF1">
    <property type="entry name" value="RIBONUCLEASE VAPC2"/>
    <property type="match status" value="1"/>
</dbReference>
<dbReference type="Proteomes" id="UP001055101">
    <property type="component" value="Unassembled WGS sequence"/>
</dbReference>
<name>A0ABQ4TP19_9HYPH</name>
<keyword evidence="8" id="KW-0800">Toxin</keyword>
<dbReference type="InterPro" id="IPR050556">
    <property type="entry name" value="Type_II_TA_system_RNase"/>
</dbReference>
<dbReference type="InterPro" id="IPR022907">
    <property type="entry name" value="VapC_family"/>
</dbReference>
<keyword evidence="2 8" id="KW-1277">Toxin-antitoxin system</keyword>
<evidence type="ECO:0000256" key="4">
    <source>
        <dbReference type="ARBA" id="ARBA00022723"/>
    </source>
</evidence>
<feature type="domain" description="PIN" evidence="9">
    <location>
        <begin position="2"/>
        <end position="123"/>
    </location>
</feature>
<evidence type="ECO:0000313" key="11">
    <source>
        <dbReference type="Proteomes" id="UP001055101"/>
    </source>
</evidence>
<keyword evidence="11" id="KW-1185">Reference proteome</keyword>
<dbReference type="CDD" id="cd18731">
    <property type="entry name" value="PIN_NgFitB-like"/>
    <property type="match status" value="1"/>
</dbReference>
<evidence type="ECO:0000256" key="3">
    <source>
        <dbReference type="ARBA" id="ARBA00022722"/>
    </source>
</evidence>
<reference evidence="10" key="2">
    <citation type="submission" date="2021-08" db="EMBL/GenBank/DDBJ databases">
        <authorList>
            <person name="Tani A."/>
            <person name="Ola A."/>
            <person name="Ogura Y."/>
            <person name="Katsura K."/>
            <person name="Hayashi T."/>
        </authorList>
    </citation>
    <scope>NUCLEOTIDE SEQUENCE</scope>
    <source>
        <strain evidence="10">DSM 23674</strain>
    </source>
</reference>
<gene>
    <name evidence="10" type="primary">fitB_2</name>
    <name evidence="8" type="synonym">vapC</name>
    <name evidence="10" type="ORF">EKPJFOCH_2862</name>
</gene>
<evidence type="ECO:0000313" key="10">
    <source>
        <dbReference type="EMBL" id="GJE56358.1"/>
    </source>
</evidence>
<dbReference type="InterPro" id="IPR002716">
    <property type="entry name" value="PIN_dom"/>
</dbReference>
<dbReference type="Gene3D" id="3.40.50.1010">
    <property type="entry name" value="5'-nuclease"/>
    <property type="match status" value="1"/>
</dbReference>
<feature type="binding site" evidence="8">
    <location>
        <position position="5"/>
    </location>
    <ligand>
        <name>Mg(2+)</name>
        <dbReference type="ChEBI" id="CHEBI:18420"/>
    </ligand>
</feature>
<reference evidence="10" key="1">
    <citation type="journal article" date="2021" name="Front. Microbiol.">
        <title>Comprehensive Comparative Genomics and Phenotyping of Methylobacterium Species.</title>
        <authorList>
            <person name="Alessa O."/>
            <person name="Ogura Y."/>
            <person name="Fujitani Y."/>
            <person name="Takami H."/>
            <person name="Hayashi T."/>
            <person name="Sahin N."/>
            <person name="Tani A."/>
        </authorList>
    </citation>
    <scope>NUCLEOTIDE SEQUENCE</scope>
    <source>
        <strain evidence="10">DSM 23674</strain>
    </source>
</reference>
<protein>
    <recommendedName>
        <fullName evidence="8">Ribonuclease VapC</fullName>
        <shortName evidence="8">RNase VapC</shortName>
        <ecNumber evidence="8">3.1.-.-</ecNumber>
    </recommendedName>
    <alternativeName>
        <fullName evidence="8">Toxin VapC</fullName>
    </alternativeName>
</protein>
<proteinExistence type="inferred from homology"/>
<comment type="similarity">
    <text evidence="7 8">Belongs to the PINc/VapC protein family.</text>
</comment>
<dbReference type="Pfam" id="PF01850">
    <property type="entry name" value="PIN"/>
    <property type="match status" value="1"/>
</dbReference>
<feature type="binding site" evidence="8">
    <location>
        <position position="104"/>
    </location>
    <ligand>
        <name>Mg(2+)</name>
        <dbReference type="ChEBI" id="CHEBI:18420"/>
    </ligand>
</feature>
<keyword evidence="3 8" id="KW-0540">Nuclease</keyword>
<sequence length="143" mass="15136">MIVLDTNVISELMRPEPNPAVTAWVAAQPRDALYPTSINRAEILYGIAAMPAGKRRDGAAALVEAMFAEEFAGRILPFAAEAAPHFARIVAERRRAGMPIEGFDALIAAATLAAGGFIATRDIGGFANCGLTIVNPWTVSDPE</sequence>
<dbReference type="SUPFAM" id="SSF88723">
    <property type="entry name" value="PIN domain-like"/>
    <property type="match status" value="1"/>
</dbReference>
<evidence type="ECO:0000259" key="9">
    <source>
        <dbReference type="Pfam" id="PF01850"/>
    </source>
</evidence>
<dbReference type="PANTHER" id="PTHR33653">
    <property type="entry name" value="RIBONUCLEASE VAPC2"/>
    <property type="match status" value="1"/>
</dbReference>
<dbReference type="HAMAP" id="MF_00265">
    <property type="entry name" value="VapC_Nob1"/>
    <property type="match status" value="1"/>
</dbReference>
<organism evidence="10 11">
    <name type="scientific">Methylobacterium thuringiense</name>
    <dbReference type="NCBI Taxonomy" id="1003091"/>
    <lineage>
        <taxon>Bacteria</taxon>
        <taxon>Pseudomonadati</taxon>
        <taxon>Pseudomonadota</taxon>
        <taxon>Alphaproteobacteria</taxon>
        <taxon>Hyphomicrobiales</taxon>
        <taxon>Methylobacteriaceae</taxon>
        <taxon>Methylobacterium</taxon>
    </lineage>
</organism>
<dbReference type="EC" id="3.1.-.-" evidence="8"/>
<accession>A0ABQ4TP19</accession>